<protein>
    <submittedName>
        <fullName evidence="1">Uncharacterized protein</fullName>
    </submittedName>
</protein>
<dbReference type="EMBL" id="DVJO01000153">
    <property type="protein sequence ID" value="HIS83302.1"/>
    <property type="molecule type" value="Genomic_DNA"/>
</dbReference>
<accession>A0A9D1K3Z8</accession>
<organism evidence="1 2">
    <name type="scientific">Candidatus Scatenecus faecavium</name>
    <dbReference type="NCBI Taxonomy" id="2840915"/>
    <lineage>
        <taxon>Bacteria</taxon>
        <taxon>Candidatus Scatenecus</taxon>
    </lineage>
</organism>
<reference evidence="1" key="2">
    <citation type="journal article" date="2021" name="PeerJ">
        <title>Extensive microbial diversity within the chicken gut microbiome revealed by metagenomics and culture.</title>
        <authorList>
            <person name="Gilroy R."/>
            <person name="Ravi A."/>
            <person name="Getino M."/>
            <person name="Pursley I."/>
            <person name="Horton D.L."/>
            <person name="Alikhan N.F."/>
            <person name="Baker D."/>
            <person name="Gharbi K."/>
            <person name="Hall N."/>
            <person name="Watson M."/>
            <person name="Adriaenssens E.M."/>
            <person name="Foster-Nyarko E."/>
            <person name="Jarju S."/>
            <person name="Secka A."/>
            <person name="Antonio M."/>
            <person name="Oren A."/>
            <person name="Chaudhuri R.R."/>
            <person name="La Ragione R."/>
            <person name="Hildebrand F."/>
            <person name="Pallen M.J."/>
        </authorList>
    </citation>
    <scope>NUCLEOTIDE SEQUENCE</scope>
    <source>
        <strain evidence="1">CHK152-2994</strain>
    </source>
</reference>
<name>A0A9D1K3Z8_9BACT</name>
<dbReference type="Proteomes" id="UP000824139">
    <property type="component" value="Unassembled WGS sequence"/>
</dbReference>
<reference evidence="1" key="1">
    <citation type="submission" date="2020-10" db="EMBL/GenBank/DDBJ databases">
        <authorList>
            <person name="Gilroy R."/>
        </authorList>
    </citation>
    <scope>NUCLEOTIDE SEQUENCE</scope>
    <source>
        <strain evidence="1">CHK152-2994</strain>
    </source>
</reference>
<dbReference type="AlphaFoldDB" id="A0A9D1K3Z8"/>
<gene>
    <name evidence="1" type="ORF">IAD41_06840</name>
</gene>
<sequence length="96" mass="11412">MLCERTTEQALSERLNEYFWDGRVFEKVSQPVSARTLQLISEWSAGRRFCETFSAKSFHVRRTFKLKNTLCCQHLPEAKKVTYQLDKLIELHFLLK</sequence>
<evidence type="ECO:0000313" key="2">
    <source>
        <dbReference type="Proteomes" id="UP000824139"/>
    </source>
</evidence>
<proteinExistence type="predicted"/>
<evidence type="ECO:0000313" key="1">
    <source>
        <dbReference type="EMBL" id="HIS83302.1"/>
    </source>
</evidence>
<comment type="caution">
    <text evidence="1">The sequence shown here is derived from an EMBL/GenBank/DDBJ whole genome shotgun (WGS) entry which is preliminary data.</text>
</comment>